<dbReference type="RefSeq" id="WP_207161795.1">
    <property type="nucleotide sequence ID" value="NZ_BMAQ01000031.1"/>
</dbReference>
<dbReference type="Pfam" id="PF19136">
    <property type="entry name" value="DUF5819"/>
    <property type="match status" value="1"/>
</dbReference>
<dbReference type="Proteomes" id="UP000654993">
    <property type="component" value="Unassembled WGS sequence"/>
</dbReference>
<name>A0A916QIA9_9BACL</name>
<keyword evidence="2" id="KW-1185">Reference proteome</keyword>
<accession>A0A916QIA9</accession>
<dbReference type="InterPro" id="IPR043857">
    <property type="entry name" value="DUF5819"/>
</dbReference>
<evidence type="ECO:0000313" key="2">
    <source>
        <dbReference type="Proteomes" id="UP000654993"/>
    </source>
</evidence>
<reference evidence="1" key="1">
    <citation type="submission" date="2020-08" db="EMBL/GenBank/DDBJ databases">
        <authorList>
            <person name="Uke A."/>
            <person name="Chhe C."/>
            <person name="Baramee S."/>
            <person name="Kosugi A."/>
        </authorList>
    </citation>
    <scope>NUCLEOTIDE SEQUENCE</scope>
    <source>
        <strain evidence="1">DA-C8</strain>
    </source>
</reference>
<dbReference type="AlphaFoldDB" id="A0A916QIA9"/>
<reference evidence="1" key="2">
    <citation type="journal article" date="2021" name="Data Brief">
        <title>Draft genome sequence data of the facultative, thermophilic, xylanolytic bacterium Paenibacillus sp. strain DA-C8.</title>
        <authorList>
            <person name="Chhe C."/>
            <person name="Uke A."/>
            <person name="Baramee S."/>
            <person name="Ungkulpasvich U."/>
            <person name="Tachaapaikoon C."/>
            <person name="Pason P."/>
            <person name="Waeonukul R."/>
            <person name="Ratanakhanokchai K."/>
            <person name="Kosugi A."/>
        </authorList>
    </citation>
    <scope>NUCLEOTIDE SEQUENCE</scope>
    <source>
        <strain evidence="1">DA-C8</strain>
    </source>
</reference>
<dbReference type="EMBL" id="BMAQ01000031">
    <property type="protein sequence ID" value="GFR39001.1"/>
    <property type="molecule type" value="Genomic_DNA"/>
</dbReference>
<sequence>MTWIIFTVVHFSIIALHAGPINPISAKLQPFLNTYVIPFFYQNWHLFAPDPITTNFRLFAQVRYIEAGEDEPVESPWIDVMTPLLEKNEETLFSPHNRMVRLGLGYVHALQLGGYDELTYKILKKASEKEELDAHIEESLLQQAEFHEDNLYRYVSAFVKSAFPDKEIVEIRIMTGRQEAVPYSKRNDANYEVEEHYSIHEWRELVDDVLPLP</sequence>
<proteinExistence type="predicted"/>
<comment type="caution">
    <text evidence="1">The sequence shown here is derived from an EMBL/GenBank/DDBJ whole genome shotgun (WGS) entry which is preliminary data.</text>
</comment>
<evidence type="ECO:0000313" key="1">
    <source>
        <dbReference type="EMBL" id="GFR39001.1"/>
    </source>
</evidence>
<organism evidence="1 2">
    <name type="scientific">Insulibacter thermoxylanivorax</name>
    <dbReference type="NCBI Taxonomy" id="2749268"/>
    <lineage>
        <taxon>Bacteria</taxon>
        <taxon>Bacillati</taxon>
        <taxon>Bacillota</taxon>
        <taxon>Bacilli</taxon>
        <taxon>Bacillales</taxon>
        <taxon>Paenibacillaceae</taxon>
        <taxon>Insulibacter</taxon>
    </lineage>
</organism>
<protein>
    <submittedName>
        <fullName evidence="1">Uncharacterized protein</fullName>
    </submittedName>
</protein>
<gene>
    <name evidence="1" type="ORF">PRECH8_22970</name>
</gene>